<feature type="compositionally biased region" description="Basic and acidic residues" evidence="11">
    <location>
        <begin position="486"/>
        <end position="496"/>
    </location>
</feature>
<dbReference type="GO" id="GO:0072562">
    <property type="term" value="C:blood microparticle"/>
    <property type="evidence" value="ECO:0007669"/>
    <property type="project" value="TreeGrafter"/>
</dbReference>
<dbReference type="InterPro" id="IPR046350">
    <property type="entry name" value="Cystatin_sf"/>
</dbReference>
<proteinExistence type="predicted"/>
<keyword evidence="6 12" id="KW-0732">Signal</keyword>
<dbReference type="GO" id="GO:0045861">
    <property type="term" value="P:negative regulation of proteolysis"/>
    <property type="evidence" value="ECO:0007669"/>
    <property type="project" value="Ensembl"/>
</dbReference>
<feature type="chain" id="PRO_5034207702" evidence="12">
    <location>
        <begin position="19"/>
        <end position="611"/>
    </location>
</feature>
<dbReference type="AlphaFoldDB" id="A0A8C2TP66"/>
<gene>
    <name evidence="14" type="primary">KNG1</name>
</gene>
<comment type="subcellular location">
    <subcellularLocation>
        <location evidence="1">Secreted</location>
        <location evidence="1">Extracellular space</location>
    </subcellularLocation>
</comment>
<dbReference type="InterPro" id="IPR050735">
    <property type="entry name" value="Kininogen_Fetuin_HRG"/>
</dbReference>
<evidence type="ECO:0000256" key="8">
    <source>
        <dbReference type="ARBA" id="ARBA00022858"/>
    </source>
</evidence>
<feature type="domain" description="Cystatin kininogen-type" evidence="13">
    <location>
        <begin position="272"/>
        <end position="375"/>
    </location>
</feature>
<evidence type="ECO:0000259" key="13">
    <source>
        <dbReference type="PROSITE" id="PS51647"/>
    </source>
</evidence>
<reference evidence="14" key="3">
    <citation type="submission" date="2025-09" db="UniProtKB">
        <authorList>
            <consortium name="Ensembl"/>
        </authorList>
    </citation>
    <scope>IDENTIFICATION</scope>
</reference>
<evidence type="ECO:0000256" key="1">
    <source>
        <dbReference type="ARBA" id="ARBA00004239"/>
    </source>
</evidence>
<dbReference type="CTD" id="3827"/>
<dbReference type="SMART" id="SM00043">
    <property type="entry name" value="CY"/>
    <property type="match status" value="3"/>
</dbReference>
<keyword evidence="15" id="KW-1185">Reference proteome</keyword>
<dbReference type="GeneTree" id="ENSGT00950000182930"/>
<evidence type="ECO:0000256" key="6">
    <source>
        <dbReference type="ARBA" id="ARBA00022729"/>
    </source>
</evidence>
<dbReference type="GO" id="GO:0005179">
    <property type="term" value="F:hormone activity"/>
    <property type="evidence" value="ECO:0007669"/>
    <property type="project" value="Ensembl"/>
</dbReference>
<evidence type="ECO:0000256" key="12">
    <source>
        <dbReference type="SAM" id="SignalP"/>
    </source>
</evidence>
<dbReference type="InterPro" id="IPR018073">
    <property type="entry name" value="Prot_inh_cystat_CS"/>
</dbReference>
<dbReference type="CDD" id="cd00042">
    <property type="entry name" value="CY"/>
    <property type="match status" value="3"/>
</dbReference>
<dbReference type="GO" id="GO:0007162">
    <property type="term" value="P:negative regulation of cell adhesion"/>
    <property type="evidence" value="ECO:0007669"/>
    <property type="project" value="Ensembl"/>
</dbReference>
<feature type="domain" description="Cystatin kininogen-type" evidence="13">
    <location>
        <begin position="28"/>
        <end position="132"/>
    </location>
</feature>
<evidence type="ECO:0000256" key="2">
    <source>
        <dbReference type="ARBA" id="ARBA00022429"/>
    </source>
</evidence>
<keyword evidence="3" id="KW-0964">Secreted</keyword>
<keyword evidence="4" id="KW-0646">Protease inhibitor</keyword>
<dbReference type="Gene3D" id="3.10.450.10">
    <property type="match status" value="3"/>
</dbReference>
<dbReference type="GO" id="GO:0007204">
    <property type="term" value="P:positive regulation of cytosolic calcium ion concentration"/>
    <property type="evidence" value="ECO:0007669"/>
    <property type="project" value="Ensembl"/>
</dbReference>
<feature type="signal peptide" evidence="12">
    <location>
        <begin position="1"/>
        <end position="18"/>
    </location>
</feature>
<dbReference type="GO" id="GO:0004869">
    <property type="term" value="F:cysteine-type endopeptidase inhibitor activity"/>
    <property type="evidence" value="ECO:0007669"/>
    <property type="project" value="UniProtKB-KW"/>
</dbReference>
<dbReference type="RefSeq" id="XP_015727176.1">
    <property type="nucleotide sequence ID" value="XM_015871690.2"/>
</dbReference>
<evidence type="ECO:0000256" key="4">
    <source>
        <dbReference type="ARBA" id="ARBA00022690"/>
    </source>
</evidence>
<reference evidence="14" key="2">
    <citation type="submission" date="2025-08" db="UniProtKB">
        <authorList>
            <consortium name="Ensembl"/>
        </authorList>
    </citation>
    <scope>IDENTIFICATION</scope>
</reference>
<feature type="domain" description="Cystatin kininogen-type" evidence="13">
    <location>
        <begin position="151"/>
        <end position="253"/>
    </location>
</feature>
<dbReference type="InterPro" id="IPR000010">
    <property type="entry name" value="Cystatin_dom"/>
</dbReference>
<keyword evidence="7" id="KW-0677">Repeat</keyword>
<feature type="compositionally biased region" description="Basic residues" evidence="11">
    <location>
        <begin position="462"/>
        <end position="485"/>
    </location>
</feature>
<evidence type="ECO:0000256" key="5">
    <source>
        <dbReference type="ARBA" id="ARBA00022704"/>
    </source>
</evidence>
<dbReference type="InterPro" id="IPR027358">
    <property type="entry name" value="Kininogen-type_cystatin_dom"/>
</dbReference>
<dbReference type="GO" id="GO:0042311">
    <property type="term" value="P:vasodilation"/>
    <property type="evidence" value="ECO:0007669"/>
    <property type="project" value="UniProtKB-KW"/>
</dbReference>
<organism evidence="14 15">
    <name type="scientific">Coturnix japonica</name>
    <name type="common">Japanese quail</name>
    <name type="synonym">Coturnix coturnix japonica</name>
    <dbReference type="NCBI Taxonomy" id="93934"/>
    <lineage>
        <taxon>Eukaryota</taxon>
        <taxon>Metazoa</taxon>
        <taxon>Chordata</taxon>
        <taxon>Craniata</taxon>
        <taxon>Vertebrata</taxon>
        <taxon>Euteleostomi</taxon>
        <taxon>Archelosauria</taxon>
        <taxon>Archosauria</taxon>
        <taxon>Dinosauria</taxon>
        <taxon>Saurischia</taxon>
        <taxon>Theropoda</taxon>
        <taxon>Coelurosauria</taxon>
        <taxon>Aves</taxon>
        <taxon>Neognathae</taxon>
        <taxon>Galloanserae</taxon>
        <taxon>Galliformes</taxon>
        <taxon>Phasianidae</taxon>
        <taxon>Perdicinae</taxon>
        <taxon>Coturnix</taxon>
    </lineage>
</organism>
<keyword evidence="5" id="KW-0789">Thiol protease inhibitor</keyword>
<feature type="compositionally biased region" description="Basic and acidic residues" evidence="11">
    <location>
        <begin position="445"/>
        <end position="461"/>
    </location>
</feature>
<feature type="region of interest" description="Disordered" evidence="11">
    <location>
        <begin position="402"/>
        <end position="496"/>
    </location>
</feature>
<evidence type="ECO:0000313" key="14">
    <source>
        <dbReference type="Ensembl" id="ENSCJPP00005016813.1"/>
    </source>
</evidence>
<dbReference type="GeneID" id="107318178"/>
<keyword evidence="2" id="KW-0840">Vasodilator</keyword>
<evidence type="ECO:0000256" key="9">
    <source>
        <dbReference type="ARBA" id="ARBA00023157"/>
    </source>
</evidence>
<dbReference type="PROSITE" id="PS00287">
    <property type="entry name" value="CYSTATIN"/>
    <property type="match status" value="1"/>
</dbReference>
<keyword evidence="10" id="KW-0325">Glycoprotein</keyword>
<dbReference type="PANTHER" id="PTHR13814">
    <property type="entry name" value="FETUIN"/>
    <property type="match status" value="1"/>
</dbReference>
<feature type="compositionally biased region" description="Basic residues" evidence="11">
    <location>
        <begin position="433"/>
        <end position="444"/>
    </location>
</feature>
<dbReference type="GO" id="GO:0030195">
    <property type="term" value="P:negative regulation of blood coagulation"/>
    <property type="evidence" value="ECO:0007669"/>
    <property type="project" value="Ensembl"/>
</dbReference>
<keyword evidence="8" id="KW-0838">Vasoactive</keyword>
<evidence type="ECO:0000256" key="3">
    <source>
        <dbReference type="ARBA" id="ARBA00022525"/>
    </source>
</evidence>
<feature type="compositionally biased region" description="Basic and acidic residues" evidence="11">
    <location>
        <begin position="406"/>
        <end position="422"/>
    </location>
</feature>
<evidence type="ECO:0000256" key="11">
    <source>
        <dbReference type="SAM" id="MobiDB-lite"/>
    </source>
</evidence>
<sequence length="611" mass="68171">MKLFVVVALCCSFFSTRATPLPFEFSDCDDPDVLEAVDTALQKYNGDSTTGNQFALYMVMEAKRTVGPDKQFHVRYQIRETTCATGENKLWKDCDYKASAEAKTGECTARVHMNNAEKTSNVSQDCRIVSVQPVIPLTQNICLGCYHTISSDSSRVSEILQKAIQKFNTHSGEAALFKLVEITEARRQVVAGFNYIIKYEIKETNCSKDQFQDLTHECKTTSGGRVGKCDAKAYENLQSDIVDVASQCNFPAEELVNPPTRVCPGCPSSIPTDSAELKELLKVSVEKYNSETNDDFYYQAEEIESATVQVVAGQNYHLVFFARKTNCSKKEFEKLHEDCEASTDSLSLRCEAQIYVVPWENKTFPQVNCSTFQLMTAMVRRPPGFTPLRSFAVVLPVDGTTLSNANERETQKAGEETRKDDGQGPDGEGEPGHKHRHKHKHGLKKDHESAKRHRQETDCGHRNGHRCGHRKHGKHGKHGKHKHHKPESSEESGERVFNLKEALPSSTAETALELVNAEVVRTEASTPTEPVDSPDISSFNGLPDHTESPPLRCPGKPWKPIPDLLIPSNLPREFLDEDLLPSAAENIDLTTENPLPPQNEEMSFDLADALQ</sequence>
<evidence type="ECO:0000313" key="15">
    <source>
        <dbReference type="Proteomes" id="UP000694412"/>
    </source>
</evidence>
<reference evidence="14" key="1">
    <citation type="submission" date="2015-11" db="EMBL/GenBank/DDBJ databases">
        <authorList>
            <consortium name="International Coturnix japonica Genome Analysis Consortium"/>
            <person name="Warren W."/>
            <person name="Burt D.W."/>
            <person name="Antin P.B."/>
            <person name="Lanford R."/>
            <person name="Gros J."/>
            <person name="Wilson R.K."/>
        </authorList>
    </citation>
    <scope>NUCLEOTIDE SEQUENCE [LARGE SCALE GENOMIC DNA]</scope>
</reference>
<dbReference type="FunFam" id="3.10.450.10:FF:000002">
    <property type="entry name" value="Kininogen 1"/>
    <property type="match status" value="2"/>
</dbReference>
<evidence type="ECO:0000256" key="10">
    <source>
        <dbReference type="ARBA" id="ARBA00023180"/>
    </source>
</evidence>
<evidence type="ECO:0000256" key="7">
    <source>
        <dbReference type="ARBA" id="ARBA00022737"/>
    </source>
</evidence>
<dbReference type="PANTHER" id="PTHR13814:SF12">
    <property type="entry name" value="KININOGEN-1"/>
    <property type="match status" value="1"/>
</dbReference>
<protein>
    <submittedName>
        <fullName evidence="14">Kininogen 1</fullName>
    </submittedName>
</protein>
<dbReference type="Proteomes" id="UP000694412">
    <property type="component" value="Chromosome 9"/>
</dbReference>
<dbReference type="Ensembl" id="ENSCJPT00005023537.1">
    <property type="protein sequence ID" value="ENSCJPP00005016813.1"/>
    <property type="gene ID" value="ENSCJPG00005013787.1"/>
</dbReference>
<dbReference type="KEGG" id="cjo:107318178"/>
<dbReference type="OrthoDB" id="9937817at2759"/>
<name>A0A8C2TP66_COTJA</name>
<feature type="region of interest" description="Disordered" evidence="11">
    <location>
        <begin position="585"/>
        <end position="611"/>
    </location>
</feature>
<accession>A0A8C2TP66</accession>
<keyword evidence="9" id="KW-1015">Disulfide bond</keyword>
<dbReference type="PROSITE" id="PS51647">
    <property type="entry name" value="CYSTATIN_KININOGEN"/>
    <property type="match status" value="3"/>
</dbReference>
<dbReference type="SUPFAM" id="SSF54403">
    <property type="entry name" value="Cystatin/monellin"/>
    <property type="match status" value="3"/>
</dbReference>
<dbReference type="Pfam" id="PF00031">
    <property type="entry name" value="Cystatin"/>
    <property type="match status" value="3"/>
</dbReference>